<evidence type="ECO:0000313" key="1">
    <source>
        <dbReference type="EMBL" id="KAK1315948.1"/>
    </source>
</evidence>
<keyword evidence="2" id="KW-1185">Reference proteome</keyword>
<proteinExistence type="predicted"/>
<dbReference type="Proteomes" id="UP001180020">
    <property type="component" value="Unassembled WGS sequence"/>
</dbReference>
<dbReference type="AlphaFoldDB" id="A0AAV9ET27"/>
<name>A0AAV9ET27_ACOCL</name>
<sequence>MMECKKMSPDEQDEHSQVPLWCQKASKQVDGYSNEVVRPSVSLHSKYKDGTVNNLDEYIQVSTADVVANIGDLVTSLFSSKLGVMLSETQFENFFSLIHQQ</sequence>
<reference evidence="1" key="1">
    <citation type="journal article" date="2023" name="Nat. Commun.">
        <title>Diploid and tetraploid genomes of Acorus and the evolution of monocots.</title>
        <authorList>
            <person name="Ma L."/>
            <person name="Liu K.W."/>
            <person name="Li Z."/>
            <person name="Hsiao Y.Y."/>
            <person name="Qi Y."/>
            <person name="Fu T."/>
            <person name="Tang G.D."/>
            <person name="Zhang D."/>
            <person name="Sun W.H."/>
            <person name="Liu D.K."/>
            <person name="Li Y."/>
            <person name="Chen G.Z."/>
            <person name="Liu X.D."/>
            <person name="Liao X.Y."/>
            <person name="Jiang Y.T."/>
            <person name="Yu X."/>
            <person name="Hao Y."/>
            <person name="Huang J."/>
            <person name="Zhao X.W."/>
            <person name="Ke S."/>
            <person name="Chen Y.Y."/>
            <person name="Wu W.L."/>
            <person name="Hsu J.L."/>
            <person name="Lin Y.F."/>
            <person name="Huang M.D."/>
            <person name="Li C.Y."/>
            <person name="Huang L."/>
            <person name="Wang Z.W."/>
            <person name="Zhao X."/>
            <person name="Zhong W.Y."/>
            <person name="Peng D.H."/>
            <person name="Ahmad S."/>
            <person name="Lan S."/>
            <person name="Zhang J.S."/>
            <person name="Tsai W.C."/>
            <person name="Van de Peer Y."/>
            <person name="Liu Z.J."/>
        </authorList>
    </citation>
    <scope>NUCLEOTIDE SEQUENCE</scope>
    <source>
        <strain evidence="1">CP</strain>
    </source>
</reference>
<protein>
    <submittedName>
        <fullName evidence="1">Uncharacterized protein</fullName>
    </submittedName>
</protein>
<reference evidence="1" key="2">
    <citation type="submission" date="2023-06" db="EMBL/GenBank/DDBJ databases">
        <authorList>
            <person name="Ma L."/>
            <person name="Liu K.-W."/>
            <person name="Li Z."/>
            <person name="Hsiao Y.-Y."/>
            <person name="Qi Y."/>
            <person name="Fu T."/>
            <person name="Tang G."/>
            <person name="Zhang D."/>
            <person name="Sun W.-H."/>
            <person name="Liu D.-K."/>
            <person name="Li Y."/>
            <person name="Chen G.-Z."/>
            <person name="Liu X.-D."/>
            <person name="Liao X.-Y."/>
            <person name="Jiang Y.-T."/>
            <person name="Yu X."/>
            <person name="Hao Y."/>
            <person name="Huang J."/>
            <person name="Zhao X.-W."/>
            <person name="Ke S."/>
            <person name="Chen Y.-Y."/>
            <person name="Wu W.-L."/>
            <person name="Hsu J.-L."/>
            <person name="Lin Y.-F."/>
            <person name="Huang M.-D."/>
            <person name="Li C.-Y."/>
            <person name="Huang L."/>
            <person name="Wang Z.-W."/>
            <person name="Zhao X."/>
            <person name="Zhong W.-Y."/>
            <person name="Peng D.-H."/>
            <person name="Ahmad S."/>
            <person name="Lan S."/>
            <person name="Zhang J.-S."/>
            <person name="Tsai W.-C."/>
            <person name="Van De Peer Y."/>
            <person name="Liu Z.-J."/>
        </authorList>
    </citation>
    <scope>NUCLEOTIDE SEQUENCE</scope>
    <source>
        <strain evidence="1">CP</strain>
        <tissue evidence="1">Leaves</tissue>
    </source>
</reference>
<comment type="caution">
    <text evidence="1">The sequence shown here is derived from an EMBL/GenBank/DDBJ whole genome shotgun (WGS) entry which is preliminary data.</text>
</comment>
<accession>A0AAV9ET27</accession>
<organism evidence="1 2">
    <name type="scientific">Acorus calamus</name>
    <name type="common">Sweet flag</name>
    <dbReference type="NCBI Taxonomy" id="4465"/>
    <lineage>
        <taxon>Eukaryota</taxon>
        <taxon>Viridiplantae</taxon>
        <taxon>Streptophyta</taxon>
        <taxon>Embryophyta</taxon>
        <taxon>Tracheophyta</taxon>
        <taxon>Spermatophyta</taxon>
        <taxon>Magnoliopsida</taxon>
        <taxon>Liliopsida</taxon>
        <taxon>Acoraceae</taxon>
        <taxon>Acorus</taxon>
    </lineage>
</organism>
<evidence type="ECO:0000313" key="2">
    <source>
        <dbReference type="Proteomes" id="UP001180020"/>
    </source>
</evidence>
<dbReference type="EMBL" id="JAUJYO010000005">
    <property type="protein sequence ID" value="KAK1315948.1"/>
    <property type="molecule type" value="Genomic_DNA"/>
</dbReference>
<gene>
    <name evidence="1" type="ORF">QJS10_CPA05g00832</name>
</gene>